<dbReference type="Gene3D" id="3.40.1340.10">
    <property type="entry name" value="RNA polymerase, Rpb5, N-terminal domain"/>
    <property type="match status" value="1"/>
</dbReference>
<dbReference type="InterPro" id="IPR036710">
    <property type="entry name" value="RNA_pol_Rpb5_N_sf"/>
</dbReference>
<feature type="domain" description="RNA polymerase subunit H/Rpb5 C-terminal" evidence="4">
    <location>
        <begin position="143"/>
        <end position="198"/>
    </location>
</feature>
<evidence type="ECO:0000259" key="5">
    <source>
        <dbReference type="Pfam" id="PF03871"/>
    </source>
</evidence>
<accession>A0ABR2LFQ9</accession>
<dbReference type="InterPro" id="IPR035913">
    <property type="entry name" value="RPB5-like_sf"/>
</dbReference>
<comment type="caution">
    <text evidence="6">The sequence shown here is derived from an EMBL/GenBank/DDBJ whole genome shotgun (WGS) entry which is preliminary data.</text>
</comment>
<keyword evidence="2" id="KW-0539">Nucleus</keyword>
<proteinExistence type="inferred from homology"/>
<dbReference type="SUPFAM" id="SSF55287">
    <property type="entry name" value="RPB5-like RNA polymerase subunit"/>
    <property type="match status" value="2"/>
</dbReference>
<dbReference type="Pfam" id="PF03871">
    <property type="entry name" value="RNA_pol_Rpb5_N"/>
    <property type="match status" value="1"/>
</dbReference>
<dbReference type="Proteomes" id="UP001412067">
    <property type="component" value="Unassembled WGS sequence"/>
</dbReference>
<evidence type="ECO:0000313" key="7">
    <source>
        <dbReference type="Proteomes" id="UP001412067"/>
    </source>
</evidence>
<dbReference type="EMBL" id="JBBWWR010000020">
    <property type="protein sequence ID" value="KAK8939869.1"/>
    <property type="molecule type" value="Genomic_DNA"/>
</dbReference>
<name>A0ABR2LFQ9_9ASPA</name>
<evidence type="ECO:0000256" key="2">
    <source>
        <dbReference type="ARBA" id="ARBA00023242"/>
    </source>
</evidence>
<dbReference type="InterPro" id="IPR005571">
    <property type="entry name" value="RNA_pol_Rpb5_N"/>
</dbReference>
<dbReference type="PIRSF" id="PIRSF000747">
    <property type="entry name" value="RPB5"/>
    <property type="match status" value="1"/>
</dbReference>
<gene>
    <name evidence="6" type="ORF">KSP40_PGU005624</name>
</gene>
<dbReference type="InterPro" id="IPR014381">
    <property type="entry name" value="Arch_Rpo5/euc_Rpb5"/>
</dbReference>
<evidence type="ECO:0000256" key="3">
    <source>
        <dbReference type="ARBA" id="ARBA00025765"/>
    </source>
</evidence>
<comment type="subcellular location">
    <subcellularLocation>
        <location evidence="1">Nucleus</location>
    </subcellularLocation>
</comment>
<evidence type="ECO:0008006" key="8">
    <source>
        <dbReference type="Google" id="ProtNLM"/>
    </source>
</evidence>
<protein>
    <recommendedName>
        <fullName evidence="8">DNA-directed RNA polymerase IV fifth largest subunit</fullName>
    </recommendedName>
</protein>
<keyword evidence="7" id="KW-1185">Reference proteome</keyword>
<comment type="similarity">
    <text evidence="3">Belongs to the archaeal Rpo5/eukaryotic RPB5 RNA polymerase subunit family.</text>
</comment>
<organism evidence="6 7">
    <name type="scientific">Platanthera guangdongensis</name>
    <dbReference type="NCBI Taxonomy" id="2320717"/>
    <lineage>
        <taxon>Eukaryota</taxon>
        <taxon>Viridiplantae</taxon>
        <taxon>Streptophyta</taxon>
        <taxon>Embryophyta</taxon>
        <taxon>Tracheophyta</taxon>
        <taxon>Spermatophyta</taxon>
        <taxon>Magnoliopsida</taxon>
        <taxon>Liliopsida</taxon>
        <taxon>Asparagales</taxon>
        <taxon>Orchidaceae</taxon>
        <taxon>Orchidoideae</taxon>
        <taxon>Orchideae</taxon>
        <taxon>Orchidinae</taxon>
        <taxon>Platanthera</taxon>
    </lineage>
</organism>
<dbReference type="InterPro" id="IPR000783">
    <property type="entry name" value="RNA_pol_subH/Rpb5_C"/>
</dbReference>
<reference evidence="6 7" key="1">
    <citation type="journal article" date="2022" name="Nat. Plants">
        <title>Genomes of leafy and leafless Platanthera orchids illuminate the evolution of mycoheterotrophy.</title>
        <authorList>
            <person name="Li M.H."/>
            <person name="Liu K.W."/>
            <person name="Li Z."/>
            <person name="Lu H.C."/>
            <person name="Ye Q.L."/>
            <person name="Zhang D."/>
            <person name="Wang J.Y."/>
            <person name="Li Y.F."/>
            <person name="Zhong Z.M."/>
            <person name="Liu X."/>
            <person name="Yu X."/>
            <person name="Liu D.K."/>
            <person name="Tu X.D."/>
            <person name="Liu B."/>
            <person name="Hao Y."/>
            <person name="Liao X.Y."/>
            <person name="Jiang Y.T."/>
            <person name="Sun W.H."/>
            <person name="Chen J."/>
            <person name="Chen Y.Q."/>
            <person name="Ai Y."/>
            <person name="Zhai J.W."/>
            <person name="Wu S.S."/>
            <person name="Zhou Z."/>
            <person name="Hsiao Y.Y."/>
            <person name="Wu W.L."/>
            <person name="Chen Y.Y."/>
            <person name="Lin Y.F."/>
            <person name="Hsu J.L."/>
            <person name="Li C.Y."/>
            <person name="Wang Z.W."/>
            <person name="Zhao X."/>
            <person name="Zhong W.Y."/>
            <person name="Ma X.K."/>
            <person name="Ma L."/>
            <person name="Huang J."/>
            <person name="Chen G.Z."/>
            <person name="Huang M.Z."/>
            <person name="Huang L."/>
            <person name="Peng D.H."/>
            <person name="Luo Y.B."/>
            <person name="Zou S.Q."/>
            <person name="Chen S.P."/>
            <person name="Lan S."/>
            <person name="Tsai W.C."/>
            <person name="Van de Peer Y."/>
            <person name="Liu Z.J."/>
        </authorList>
    </citation>
    <scope>NUCLEOTIDE SEQUENCE [LARGE SCALE GENOMIC DNA]</scope>
    <source>
        <strain evidence="6">Lor288</strain>
    </source>
</reference>
<evidence type="ECO:0000259" key="4">
    <source>
        <dbReference type="Pfam" id="PF01191"/>
    </source>
</evidence>
<evidence type="ECO:0000313" key="6">
    <source>
        <dbReference type="EMBL" id="KAK8939869.1"/>
    </source>
</evidence>
<dbReference type="PANTHER" id="PTHR10535">
    <property type="entry name" value="DNA-DIRECTED RNA POLYMERASES I, II, AND III SUBUNIT RPABC1"/>
    <property type="match status" value="1"/>
</dbReference>
<dbReference type="SUPFAM" id="SSF53036">
    <property type="entry name" value="Eukaryotic RPB5 N-terminal domain"/>
    <property type="match status" value="1"/>
</dbReference>
<dbReference type="Gene3D" id="3.90.940.20">
    <property type="entry name" value="RPB5-like RNA polymerase subunit"/>
    <property type="match status" value="2"/>
</dbReference>
<sequence length="239" mass="27688">MESEEGCLSSFVDHGTVESHRLFLARRTVLEMLRDRGYLVAPADLDLSLSSFRSLYGEYPELERLRISTNLVSDPSKKILVIFCGTEPVKLATVQAIFNQFGKEKLYRMIIVFQNKTTSKARECTENFPLYKVETFQITELLINITKHALMPKHEILKQEEKQKLLQKYNVQDHQLPRMLEKDAVARYYGLEKGTVVKLPRMLEKDAVARYYGLEKGTVVKVTYDREITGSHETYRCIV</sequence>
<dbReference type="Pfam" id="PF01191">
    <property type="entry name" value="RNA_pol_Rpb5_C"/>
    <property type="match status" value="1"/>
</dbReference>
<evidence type="ECO:0000256" key="1">
    <source>
        <dbReference type="ARBA" id="ARBA00004123"/>
    </source>
</evidence>
<dbReference type="PANTHER" id="PTHR10535:SF2">
    <property type="entry name" value="DNA-DIRECTED RNA POLYMERASE V SUBUNIT 5A"/>
    <property type="match status" value="1"/>
</dbReference>
<feature type="domain" description="RNA polymerase Rpb5 N-terminal" evidence="5">
    <location>
        <begin position="18"/>
        <end position="100"/>
    </location>
</feature>